<reference evidence="14 15" key="1">
    <citation type="journal article" date="2015" name="Genome Biol. Evol.">
        <title>Comparative Genomics of a Bacterivorous Green Alga Reveals Evolutionary Causalities and Consequences of Phago-Mixotrophic Mode of Nutrition.</title>
        <authorList>
            <person name="Burns J.A."/>
            <person name="Paasch A."/>
            <person name="Narechania A."/>
            <person name="Kim E."/>
        </authorList>
    </citation>
    <scope>NUCLEOTIDE SEQUENCE [LARGE SCALE GENOMIC DNA]</scope>
    <source>
        <strain evidence="14 15">PLY_AMNH</strain>
    </source>
</reference>
<dbReference type="InterPro" id="IPR017441">
    <property type="entry name" value="Protein_kinase_ATP_BS"/>
</dbReference>
<evidence type="ECO:0000256" key="12">
    <source>
        <dbReference type="SAM" id="MobiDB-lite"/>
    </source>
</evidence>
<dbReference type="InterPro" id="IPR000719">
    <property type="entry name" value="Prot_kinase_dom"/>
</dbReference>
<dbReference type="CDD" id="cd08215">
    <property type="entry name" value="STKc_Nek"/>
    <property type="match status" value="1"/>
</dbReference>
<dbReference type="Proteomes" id="UP001190700">
    <property type="component" value="Unassembled WGS sequence"/>
</dbReference>
<evidence type="ECO:0000256" key="8">
    <source>
        <dbReference type="ARBA" id="ARBA00047899"/>
    </source>
</evidence>
<dbReference type="PROSITE" id="PS00107">
    <property type="entry name" value="PROTEIN_KINASE_ATP"/>
    <property type="match status" value="1"/>
</dbReference>
<comment type="caution">
    <text evidence="14">The sequence shown here is derived from an EMBL/GenBank/DDBJ whole genome shotgun (WGS) entry which is preliminary data.</text>
</comment>
<dbReference type="GO" id="GO:0004674">
    <property type="term" value="F:protein serine/threonine kinase activity"/>
    <property type="evidence" value="ECO:0007669"/>
    <property type="project" value="UniProtKB-KW"/>
</dbReference>
<dbReference type="PROSITE" id="PS50011">
    <property type="entry name" value="PROTEIN_KINASE_DOM"/>
    <property type="match status" value="1"/>
</dbReference>
<evidence type="ECO:0000256" key="3">
    <source>
        <dbReference type="ARBA" id="ARBA00022527"/>
    </source>
</evidence>
<dbReference type="EMBL" id="LGRX02007311">
    <property type="protein sequence ID" value="KAK3275290.1"/>
    <property type="molecule type" value="Genomic_DNA"/>
</dbReference>
<protein>
    <recommendedName>
        <fullName evidence="2">non-specific serine/threonine protein kinase</fullName>
        <ecNumber evidence="2">2.7.11.1</ecNumber>
    </recommendedName>
</protein>
<dbReference type="Gene3D" id="1.10.510.10">
    <property type="entry name" value="Transferase(Phosphotransferase) domain 1"/>
    <property type="match status" value="1"/>
</dbReference>
<dbReference type="InterPro" id="IPR051131">
    <property type="entry name" value="NEK_Ser/Thr_kinase_NIMA"/>
</dbReference>
<evidence type="ECO:0000259" key="13">
    <source>
        <dbReference type="PROSITE" id="PS50011"/>
    </source>
</evidence>
<feature type="domain" description="Protein kinase" evidence="13">
    <location>
        <begin position="8"/>
        <end position="270"/>
    </location>
</feature>
<dbReference type="FunFam" id="3.30.200.20:FF:000097">
    <property type="entry name" value="Probable serine/threonine-protein kinase nek1"/>
    <property type="match status" value="1"/>
</dbReference>
<accession>A0AAE0GBQ5</accession>
<evidence type="ECO:0000256" key="7">
    <source>
        <dbReference type="ARBA" id="ARBA00022840"/>
    </source>
</evidence>
<dbReference type="InterPro" id="IPR011009">
    <property type="entry name" value="Kinase-like_dom_sf"/>
</dbReference>
<keyword evidence="6" id="KW-0418">Kinase</keyword>
<comment type="catalytic activity">
    <reaction evidence="8">
        <text>L-threonyl-[protein] + ATP = O-phospho-L-threonyl-[protein] + ADP + H(+)</text>
        <dbReference type="Rhea" id="RHEA:46608"/>
        <dbReference type="Rhea" id="RHEA-COMP:11060"/>
        <dbReference type="Rhea" id="RHEA-COMP:11605"/>
        <dbReference type="ChEBI" id="CHEBI:15378"/>
        <dbReference type="ChEBI" id="CHEBI:30013"/>
        <dbReference type="ChEBI" id="CHEBI:30616"/>
        <dbReference type="ChEBI" id="CHEBI:61977"/>
        <dbReference type="ChEBI" id="CHEBI:456216"/>
        <dbReference type="EC" id="2.7.11.1"/>
    </reaction>
</comment>
<evidence type="ECO:0000313" key="15">
    <source>
        <dbReference type="Proteomes" id="UP001190700"/>
    </source>
</evidence>
<evidence type="ECO:0000256" key="4">
    <source>
        <dbReference type="ARBA" id="ARBA00022679"/>
    </source>
</evidence>
<organism evidence="14 15">
    <name type="scientific">Cymbomonas tetramitiformis</name>
    <dbReference type="NCBI Taxonomy" id="36881"/>
    <lineage>
        <taxon>Eukaryota</taxon>
        <taxon>Viridiplantae</taxon>
        <taxon>Chlorophyta</taxon>
        <taxon>Pyramimonadophyceae</taxon>
        <taxon>Pyramimonadales</taxon>
        <taxon>Pyramimonadaceae</taxon>
        <taxon>Cymbomonas</taxon>
    </lineage>
</organism>
<gene>
    <name evidence="14" type="ORF">CYMTET_16568</name>
</gene>
<dbReference type="SUPFAM" id="SSF56112">
    <property type="entry name" value="Protein kinase-like (PK-like)"/>
    <property type="match status" value="1"/>
</dbReference>
<proteinExistence type="inferred from homology"/>
<keyword evidence="4" id="KW-0808">Transferase</keyword>
<dbReference type="PANTHER" id="PTHR44899:SF3">
    <property type="entry name" value="SERINE_THREONINE-PROTEIN KINASE NEK1"/>
    <property type="match status" value="1"/>
</dbReference>
<feature type="region of interest" description="Disordered" evidence="12">
    <location>
        <begin position="291"/>
        <end position="311"/>
    </location>
</feature>
<dbReference type="GO" id="GO:0005524">
    <property type="term" value="F:ATP binding"/>
    <property type="evidence" value="ECO:0007669"/>
    <property type="project" value="UniProtKB-UniRule"/>
</dbReference>
<feature type="region of interest" description="Disordered" evidence="12">
    <location>
        <begin position="380"/>
        <end position="418"/>
    </location>
</feature>
<dbReference type="AlphaFoldDB" id="A0AAE0GBQ5"/>
<name>A0AAE0GBQ5_9CHLO</name>
<evidence type="ECO:0000256" key="11">
    <source>
        <dbReference type="RuleBase" id="RU000304"/>
    </source>
</evidence>
<evidence type="ECO:0000256" key="10">
    <source>
        <dbReference type="PROSITE-ProRule" id="PRU10141"/>
    </source>
</evidence>
<feature type="binding site" evidence="10">
    <location>
        <position position="37"/>
    </location>
    <ligand>
        <name>ATP</name>
        <dbReference type="ChEBI" id="CHEBI:30616"/>
    </ligand>
</feature>
<dbReference type="PROSITE" id="PS00108">
    <property type="entry name" value="PROTEIN_KINASE_ST"/>
    <property type="match status" value="1"/>
</dbReference>
<feature type="compositionally biased region" description="Acidic residues" evidence="12">
    <location>
        <begin position="389"/>
        <end position="413"/>
    </location>
</feature>
<evidence type="ECO:0000256" key="6">
    <source>
        <dbReference type="ARBA" id="ARBA00022777"/>
    </source>
</evidence>
<dbReference type="Pfam" id="PF00069">
    <property type="entry name" value="Pkinase"/>
    <property type="match status" value="1"/>
</dbReference>
<dbReference type="Gene3D" id="3.30.200.20">
    <property type="entry name" value="Phosphorylase Kinase, domain 1"/>
    <property type="match status" value="1"/>
</dbReference>
<evidence type="ECO:0000256" key="1">
    <source>
        <dbReference type="ARBA" id="ARBA00010886"/>
    </source>
</evidence>
<evidence type="ECO:0000256" key="2">
    <source>
        <dbReference type="ARBA" id="ARBA00012513"/>
    </source>
</evidence>
<sequence length="496" mass="56571">MEDLWEKYKRLQVIGAGSFGKVYKIQHKDSKEIYVMKRISLVGQPEEAQKEAFQEVAILKKLQHPHVVNIIEFSWDEVEQDLLIVMDFCDAGDLFDFVQIHNKDRTFVPEETIWFFMVQLLSALAYVHTEKRIMHRDFKSQNVFLAKKNGVMICQVGDFGLAKQLEHTFQMAKTPLGTPYYMAPEIMQGKAYNYKSDIWALGCVLHEMCCRQPTFQGTDFNRVATRVLRRQHEPIPKNYSDDLRAVIGMMLSSSPTDRMHARDLLGSALLETHRNRYIQTCAQAGLSYKPWEPRLRPKPAEGAAAQPPKAKVPARLEPLQPLSDSPARPAALPPLKSSMPPVGLQEGVANKVEPDVAGQAGRKHGLKEALKLDNEFRAMSVKQGAPSAEAEEEESYEDDFEEYDDDWESDTEESPMQSGIIMDQRKERAQKLRDHCEAGMGQAKFEKVYALLKGKTSMAEEDELMTTIELEEVLGIENMEYWPLVDEIIFYESMGL</sequence>
<dbReference type="EC" id="2.7.11.1" evidence="2"/>
<evidence type="ECO:0000256" key="5">
    <source>
        <dbReference type="ARBA" id="ARBA00022741"/>
    </source>
</evidence>
<keyword evidence="7 10" id="KW-0067">ATP-binding</keyword>
<dbReference type="InterPro" id="IPR008271">
    <property type="entry name" value="Ser/Thr_kinase_AS"/>
</dbReference>
<evidence type="ECO:0000256" key="9">
    <source>
        <dbReference type="ARBA" id="ARBA00048679"/>
    </source>
</evidence>
<dbReference type="PANTHER" id="PTHR44899">
    <property type="entry name" value="CAMK FAMILY PROTEIN KINASE"/>
    <property type="match status" value="1"/>
</dbReference>
<keyword evidence="3 11" id="KW-0723">Serine/threonine-protein kinase</keyword>
<comment type="similarity">
    <text evidence="1">Belongs to the protein kinase superfamily. NEK Ser/Thr protein kinase family. NIMA subfamily.</text>
</comment>
<keyword evidence="15" id="KW-1185">Reference proteome</keyword>
<evidence type="ECO:0000313" key="14">
    <source>
        <dbReference type="EMBL" id="KAK3275290.1"/>
    </source>
</evidence>
<keyword evidence="5 10" id="KW-0547">Nucleotide-binding</keyword>
<comment type="catalytic activity">
    <reaction evidence="9">
        <text>L-seryl-[protein] + ATP = O-phospho-L-seryl-[protein] + ADP + H(+)</text>
        <dbReference type="Rhea" id="RHEA:17989"/>
        <dbReference type="Rhea" id="RHEA-COMP:9863"/>
        <dbReference type="Rhea" id="RHEA-COMP:11604"/>
        <dbReference type="ChEBI" id="CHEBI:15378"/>
        <dbReference type="ChEBI" id="CHEBI:29999"/>
        <dbReference type="ChEBI" id="CHEBI:30616"/>
        <dbReference type="ChEBI" id="CHEBI:83421"/>
        <dbReference type="ChEBI" id="CHEBI:456216"/>
        <dbReference type="EC" id="2.7.11.1"/>
    </reaction>
</comment>